<gene>
    <name evidence="2" type="ORF">S03H2_42525</name>
</gene>
<evidence type="ECO:0000313" key="2">
    <source>
        <dbReference type="EMBL" id="GAH76227.1"/>
    </source>
</evidence>
<dbReference type="SUPFAM" id="SSF52540">
    <property type="entry name" value="P-loop containing nucleoside triphosphate hydrolases"/>
    <property type="match status" value="1"/>
</dbReference>
<dbReference type="PRINTS" id="PR00449">
    <property type="entry name" value="RASTRNSFRMNG"/>
</dbReference>
<evidence type="ECO:0000256" key="1">
    <source>
        <dbReference type="ARBA" id="ARBA00022741"/>
    </source>
</evidence>
<dbReference type="InterPro" id="IPR001806">
    <property type="entry name" value="Small_GTPase"/>
</dbReference>
<dbReference type="GO" id="GO:0003924">
    <property type="term" value="F:GTPase activity"/>
    <property type="evidence" value="ECO:0007669"/>
    <property type="project" value="InterPro"/>
</dbReference>
<dbReference type="PROSITE" id="PS51419">
    <property type="entry name" value="RAB"/>
    <property type="match status" value="1"/>
</dbReference>
<keyword evidence="1" id="KW-0547">Nucleotide-binding</keyword>
<protein>
    <submittedName>
        <fullName evidence="2">Uncharacterized protein</fullName>
    </submittedName>
</protein>
<proteinExistence type="predicted"/>
<dbReference type="AlphaFoldDB" id="X1I3E4"/>
<dbReference type="Gene3D" id="3.40.50.300">
    <property type="entry name" value="P-loop containing nucleotide triphosphate hydrolases"/>
    <property type="match status" value="1"/>
</dbReference>
<accession>X1I3E4</accession>
<dbReference type="Pfam" id="PF00071">
    <property type="entry name" value="Ras"/>
    <property type="match status" value="1"/>
</dbReference>
<dbReference type="GO" id="GO:0005525">
    <property type="term" value="F:GTP binding"/>
    <property type="evidence" value="ECO:0007669"/>
    <property type="project" value="InterPro"/>
</dbReference>
<organism evidence="2">
    <name type="scientific">marine sediment metagenome</name>
    <dbReference type="NCBI Taxonomy" id="412755"/>
    <lineage>
        <taxon>unclassified sequences</taxon>
        <taxon>metagenomes</taxon>
        <taxon>ecological metagenomes</taxon>
    </lineage>
</organism>
<reference evidence="2" key="1">
    <citation type="journal article" date="2014" name="Front. Microbiol.">
        <title>High frequency of phylogenetically diverse reductive dehalogenase-homologous genes in deep subseafloor sedimentary metagenomes.</title>
        <authorList>
            <person name="Kawai M."/>
            <person name="Futagami T."/>
            <person name="Toyoda A."/>
            <person name="Takaki Y."/>
            <person name="Nishi S."/>
            <person name="Hori S."/>
            <person name="Arai W."/>
            <person name="Tsubouchi T."/>
            <person name="Morono Y."/>
            <person name="Uchiyama I."/>
            <person name="Ito T."/>
            <person name="Fujiyama A."/>
            <person name="Inagaki F."/>
            <person name="Takami H."/>
        </authorList>
    </citation>
    <scope>NUCLEOTIDE SEQUENCE</scope>
    <source>
        <strain evidence="2">Expedition CK06-06</strain>
    </source>
</reference>
<sequence length="74" mass="8508">MKNMDKHHHKMIGYIFGNKTDLSEVRKVKLVEALALAKELNLKYIETSALTGKNVEYAFYDIADTVINLRLNKP</sequence>
<dbReference type="EMBL" id="BARU01026478">
    <property type="protein sequence ID" value="GAH76227.1"/>
    <property type="molecule type" value="Genomic_DNA"/>
</dbReference>
<dbReference type="PANTHER" id="PTHR47978">
    <property type="match status" value="1"/>
</dbReference>
<dbReference type="InterPro" id="IPR027417">
    <property type="entry name" value="P-loop_NTPase"/>
</dbReference>
<comment type="caution">
    <text evidence="2">The sequence shown here is derived from an EMBL/GenBank/DDBJ whole genome shotgun (WGS) entry which is preliminary data.</text>
</comment>
<name>X1I3E4_9ZZZZ</name>